<accession>A0A075NZU2</accession>
<dbReference type="AlphaFoldDB" id="A0A075NZU2"/>
<evidence type="ECO:0000313" key="2">
    <source>
        <dbReference type="EMBL" id="AIF98135.1"/>
    </source>
</evidence>
<feature type="domain" description="Glycosyltransferase 2-like" evidence="1">
    <location>
        <begin position="8"/>
        <end position="117"/>
    </location>
</feature>
<dbReference type="InterPro" id="IPR001173">
    <property type="entry name" value="Glyco_trans_2-like"/>
</dbReference>
<dbReference type="KEGG" id="aal:EP13_05140"/>
<keyword evidence="2" id="KW-0449">Lipoprotein</keyword>
<name>A0A075NZU2_9ALTE</name>
<dbReference type="PANTHER" id="PTHR43685:SF2">
    <property type="entry name" value="GLYCOSYLTRANSFERASE 2-LIKE DOMAIN-CONTAINING PROTEIN"/>
    <property type="match status" value="1"/>
</dbReference>
<dbReference type="EMBL" id="CP008849">
    <property type="protein sequence ID" value="AIF98135.1"/>
    <property type="molecule type" value="Genomic_DNA"/>
</dbReference>
<dbReference type="eggNOG" id="COG1216">
    <property type="taxonomic scope" value="Bacteria"/>
</dbReference>
<dbReference type="InterPro" id="IPR050834">
    <property type="entry name" value="Glycosyltransf_2"/>
</dbReference>
<reference evidence="2 3" key="1">
    <citation type="submission" date="2014-06" db="EMBL/GenBank/DDBJ databases">
        <title>Genomes of Alteromonas australica, a world apart.</title>
        <authorList>
            <person name="Gonzaga A."/>
            <person name="Lopez-Perez M."/>
            <person name="Rodriguez-Valera F."/>
        </authorList>
    </citation>
    <scope>NUCLEOTIDE SEQUENCE [LARGE SCALE GENOMIC DNA]</scope>
    <source>
        <strain evidence="2 3">H 17</strain>
    </source>
</reference>
<dbReference type="Gene3D" id="3.90.550.10">
    <property type="entry name" value="Spore Coat Polysaccharide Biosynthesis Protein SpsA, Chain A"/>
    <property type="match status" value="1"/>
</dbReference>
<dbReference type="CDD" id="cd00761">
    <property type="entry name" value="Glyco_tranf_GTA_type"/>
    <property type="match status" value="1"/>
</dbReference>
<dbReference type="GeneID" id="78254315"/>
<keyword evidence="3" id="KW-1185">Reference proteome</keyword>
<dbReference type="PANTHER" id="PTHR43685">
    <property type="entry name" value="GLYCOSYLTRANSFERASE"/>
    <property type="match status" value="1"/>
</dbReference>
<gene>
    <name evidence="2" type="ORF">EP13_05140</name>
</gene>
<evidence type="ECO:0000313" key="3">
    <source>
        <dbReference type="Proteomes" id="UP000056090"/>
    </source>
</evidence>
<dbReference type="RefSeq" id="WP_044056331.1">
    <property type="nucleotide sequence ID" value="NZ_CBCSKJ010000001.1"/>
</dbReference>
<proteinExistence type="predicted"/>
<dbReference type="InterPro" id="IPR029044">
    <property type="entry name" value="Nucleotide-diphossugar_trans"/>
</dbReference>
<evidence type="ECO:0000259" key="1">
    <source>
        <dbReference type="Pfam" id="PF00535"/>
    </source>
</evidence>
<protein>
    <submittedName>
        <fullName evidence="2">Lipoprotein</fullName>
    </submittedName>
</protein>
<dbReference type="SUPFAM" id="SSF53448">
    <property type="entry name" value="Nucleotide-diphospho-sugar transferases"/>
    <property type="match status" value="1"/>
</dbReference>
<dbReference type="Pfam" id="PF00535">
    <property type="entry name" value="Glycos_transf_2"/>
    <property type="match status" value="1"/>
</dbReference>
<dbReference type="Proteomes" id="UP000056090">
    <property type="component" value="Chromosome"/>
</dbReference>
<organism evidence="2 3">
    <name type="scientific">Alteromonas australica</name>
    <dbReference type="NCBI Taxonomy" id="589873"/>
    <lineage>
        <taxon>Bacteria</taxon>
        <taxon>Pseudomonadati</taxon>
        <taxon>Pseudomonadota</taxon>
        <taxon>Gammaproteobacteria</taxon>
        <taxon>Alteromonadales</taxon>
        <taxon>Alteromonadaceae</taxon>
        <taxon>Alteromonas/Salinimonas group</taxon>
        <taxon>Alteromonas</taxon>
    </lineage>
</organism>
<sequence>MSKAPTLSIIVPCYNHARFLPERLKSISEQSFRDFEIILLDDASTDNSQNVLRAYAGQEMRVSATLFNDENGGCVNEQWRKGVRIAKGDFIWIAESDDVAAPDFLQVLLKQFKSFPEVGMAYCDSMIIDDSGKQHGGYDYSHSEYQNRWQGDFVLDGKTFIKEHLVFRNVIPNASAVVFKKENLKAALKQSNMKYCADYYCYTRLLSTSAIAYVSKPLNFFRAHIHTTRWHSQQSYATAVREKSTILKEIKQLNIPQSTENLVKSYRWLFKHRHKFKRLGNLFTELRARVDSTDKVALYGFNDISEYVLETFSPHIQFSVIIDKKRSVADKKGIPIKTLSTSLLADIDVVVVCSFNFKEEMCSNLNAQGFKGRVITV</sequence>